<comment type="caution">
    <text evidence="2">The sequence shown here is derived from an EMBL/GenBank/DDBJ whole genome shotgun (WGS) entry which is preliminary data.</text>
</comment>
<gene>
    <name evidence="2" type="ORF">BDP81DRAFT_104480</name>
</gene>
<sequence length="96" mass="10447">MGASEETEAFHFACRLINELQVEEAPDNLQAGRDRPSSAAAGSENQQTHTPINISTLKYRCKRRPGILDASLSRLESFGNSLSPLLGLAATFISDR</sequence>
<evidence type="ECO:0000313" key="3">
    <source>
        <dbReference type="Proteomes" id="UP001243989"/>
    </source>
</evidence>
<evidence type="ECO:0000313" key="2">
    <source>
        <dbReference type="EMBL" id="KAK1625008.1"/>
    </source>
</evidence>
<dbReference type="AlphaFoldDB" id="A0AAJ0ECT0"/>
<dbReference type="Proteomes" id="UP001243989">
    <property type="component" value="Unassembled WGS sequence"/>
</dbReference>
<organism evidence="2 3">
    <name type="scientific">Colletotrichum phormii</name>
    <dbReference type="NCBI Taxonomy" id="359342"/>
    <lineage>
        <taxon>Eukaryota</taxon>
        <taxon>Fungi</taxon>
        <taxon>Dikarya</taxon>
        <taxon>Ascomycota</taxon>
        <taxon>Pezizomycotina</taxon>
        <taxon>Sordariomycetes</taxon>
        <taxon>Hypocreomycetidae</taxon>
        <taxon>Glomerellales</taxon>
        <taxon>Glomerellaceae</taxon>
        <taxon>Colletotrichum</taxon>
        <taxon>Colletotrichum acutatum species complex</taxon>
    </lineage>
</organism>
<protein>
    <submittedName>
        <fullName evidence="2">Uncharacterized protein</fullName>
    </submittedName>
</protein>
<dbReference type="RefSeq" id="XP_060441003.1">
    <property type="nucleotide sequence ID" value="XM_060581409.1"/>
</dbReference>
<dbReference type="GeneID" id="85466271"/>
<name>A0AAJ0ECT0_9PEZI</name>
<reference evidence="2" key="1">
    <citation type="submission" date="2021-06" db="EMBL/GenBank/DDBJ databases">
        <title>Comparative genomics, transcriptomics and evolutionary studies reveal genomic signatures of adaptation to plant cell wall in hemibiotrophic fungi.</title>
        <authorList>
            <consortium name="DOE Joint Genome Institute"/>
            <person name="Baroncelli R."/>
            <person name="Diaz J.F."/>
            <person name="Benocci T."/>
            <person name="Peng M."/>
            <person name="Battaglia E."/>
            <person name="Haridas S."/>
            <person name="Andreopoulos W."/>
            <person name="Labutti K."/>
            <person name="Pangilinan J."/>
            <person name="Floch G.L."/>
            <person name="Makela M.R."/>
            <person name="Henrissat B."/>
            <person name="Grigoriev I.V."/>
            <person name="Crouch J.A."/>
            <person name="De Vries R.P."/>
            <person name="Sukno S.A."/>
            <person name="Thon M.R."/>
        </authorList>
    </citation>
    <scope>NUCLEOTIDE SEQUENCE</scope>
    <source>
        <strain evidence="2">CBS 102054</strain>
    </source>
</reference>
<dbReference type="EMBL" id="JAHMHQ010000022">
    <property type="protein sequence ID" value="KAK1625008.1"/>
    <property type="molecule type" value="Genomic_DNA"/>
</dbReference>
<feature type="region of interest" description="Disordered" evidence="1">
    <location>
        <begin position="25"/>
        <end position="49"/>
    </location>
</feature>
<accession>A0AAJ0ECT0</accession>
<evidence type="ECO:0000256" key="1">
    <source>
        <dbReference type="SAM" id="MobiDB-lite"/>
    </source>
</evidence>
<proteinExistence type="predicted"/>
<keyword evidence="3" id="KW-1185">Reference proteome</keyword>